<reference evidence="3" key="1">
    <citation type="submission" date="2020-12" db="EMBL/GenBank/DDBJ databases">
        <title>Metabolic potential, ecology and presence of endohyphal bacteria is reflected in genomic diversity of Mucoromycotina.</title>
        <authorList>
            <person name="Muszewska A."/>
            <person name="Okrasinska A."/>
            <person name="Steczkiewicz K."/>
            <person name="Drgas O."/>
            <person name="Orlowska M."/>
            <person name="Perlinska-Lenart U."/>
            <person name="Aleksandrzak-Piekarczyk T."/>
            <person name="Szatraj K."/>
            <person name="Zielenkiewicz U."/>
            <person name="Pilsyk S."/>
            <person name="Malc E."/>
            <person name="Mieczkowski P."/>
            <person name="Kruszewska J.S."/>
            <person name="Biernat P."/>
            <person name="Pawlowska J."/>
        </authorList>
    </citation>
    <scope>NUCLEOTIDE SEQUENCE</scope>
    <source>
        <strain evidence="3">CBS 226.32</strain>
    </source>
</reference>
<keyword evidence="4" id="KW-1185">Reference proteome</keyword>
<keyword evidence="2" id="KW-0732">Signal</keyword>
<feature type="region of interest" description="Disordered" evidence="1">
    <location>
        <begin position="84"/>
        <end position="153"/>
    </location>
</feature>
<dbReference type="Proteomes" id="UP000650833">
    <property type="component" value="Unassembled WGS sequence"/>
</dbReference>
<name>A0A8H7UTB7_9FUNG</name>
<protein>
    <recommendedName>
        <fullName evidence="5">Sequence orphan</fullName>
    </recommendedName>
</protein>
<feature type="region of interest" description="Disordered" evidence="1">
    <location>
        <begin position="658"/>
        <end position="683"/>
    </location>
</feature>
<sequence length="712" mass="79722">MILRRNNIRGALLLQVLLFSLIQSEVTTNAKEHSLHLVKLGYFHNVPSLDPVPIATDFDDGEDEDDGDTTVTATSTFTITTDDEVTDETEETIQPKIQIAFIDEKEATAEEDEEEEGEEEEEEEEDITIDDEKNATEEDDSSEGEQDTTIAATSTDPIYIISAASYQKQNQQTIIPTIITATRNNPQLSSATSSPYHSINPTTTASSNTTIQYTNTSDPLVQYDLECKADDAYCAKISKAVGYAIDEFTRVVNVKNSLLIKVVYYSFCDKTCANDTYGWGSPTSQFTLPFEDGADLNYVYPQALAKQLAPYSSTSVWSKYDIEIEINHDIYANAKDIEQALNDGWNGSGTPPNGKYWFFNDTNAQGTVNQIQSHQVDFRYVVLHELLHGLGFLSSWAAYFWTDASPFRTLVDGVIDPLELQLVTPGPYWFINQDTGPAYVTGFQPNMIFDKYLVNVDTELNVTSTISLSDLAFEMQDFCVQNSNAFIVNFIRAFNEANQSTTAHKLWLSMSQPETLTFQFQSPTVSNSSYNLIPYLNQTYQSMTLLTGGSISNSIYEHTDPTMNRPGLMISHLDDQYQNTPDFLMTEEYHKGKTLEQLVEEYYNDIPTLHYNNTASNSNSTMVEMTYKSPIGPGILRILDSIGYSTVLTRTNYTTDGNVKTPKSRSICDDSNTSHGLKTSPTPTSQGISTFVNQNSRVVLFIIMIFSLVLMR</sequence>
<feature type="compositionally biased region" description="Polar residues" evidence="1">
    <location>
        <begin position="669"/>
        <end position="683"/>
    </location>
</feature>
<dbReference type="EMBL" id="JAEPRC010001064">
    <property type="protein sequence ID" value="KAG2190089.1"/>
    <property type="molecule type" value="Genomic_DNA"/>
</dbReference>
<evidence type="ECO:0000313" key="4">
    <source>
        <dbReference type="Proteomes" id="UP000650833"/>
    </source>
</evidence>
<feature type="compositionally biased region" description="Acidic residues" evidence="1">
    <location>
        <begin position="137"/>
        <end position="146"/>
    </location>
</feature>
<accession>A0A8H7UTB7</accession>
<organism evidence="3 4">
    <name type="scientific">Mucor plumbeus</name>
    <dbReference type="NCBI Taxonomy" id="97098"/>
    <lineage>
        <taxon>Eukaryota</taxon>
        <taxon>Fungi</taxon>
        <taxon>Fungi incertae sedis</taxon>
        <taxon>Mucoromycota</taxon>
        <taxon>Mucoromycotina</taxon>
        <taxon>Mucoromycetes</taxon>
        <taxon>Mucorales</taxon>
        <taxon>Mucorineae</taxon>
        <taxon>Mucoraceae</taxon>
        <taxon>Mucor</taxon>
    </lineage>
</organism>
<evidence type="ECO:0008006" key="5">
    <source>
        <dbReference type="Google" id="ProtNLM"/>
    </source>
</evidence>
<evidence type="ECO:0000256" key="2">
    <source>
        <dbReference type="SAM" id="SignalP"/>
    </source>
</evidence>
<proteinExistence type="predicted"/>
<feature type="chain" id="PRO_5034917495" description="Sequence orphan" evidence="2">
    <location>
        <begin position="25"/>
        <end position="712"/>
    </location>
</feature>
<comment type="caution">
    <text evidence="3">The sequence shown here is derived from an EMBL/GenBank/DDBJ whole genome shotgun (WGS) entry which is preliminary data.</text>
</comment>
<dbReference type="OrthoDB" id="73465at2759"/>
<evidence type="ECO:0000313" key="3">
    <source>
        <dbReference type="EMBL" id="KAG2190089.1"/>
    </source>
</evidence>
<gene>
    <name evidence="3" type="ORF">INT46_011135</name>
</gene>
<feature type="signal peptide" evidence="2">
    <location>
        <begin position="1"/>
        <end position="24"/>
    </location>
</feature>
<dbReference type="AlphaFoldDB" id="A0A8H7UTB7"/>
<feature type="compositionally biased region" description="Acidic residues" evidence="1">
    <location>
        <begin position="109"/>
        <end position="129"/>
    </location>
</feature>
<evidence type="ECO:0000256" key="1">
    <source>
        <dbReference type="SAM" id="MobiDB-lite"/>
    </source>
</evidence>